<organism evidence="2 3">
    <name type="scientific">Sulfoacidibacillus ferrooxidans</name>
    <dbReference type="NCBI Taxonomy" id="2005001"/>
    <lineage>
        <taxon>Bacteria</taxon>
        <taxon>Bacillati</taxon>
        <taxon>Bacillota</taxon>
        <taxon>Bacilli</taxon>
        <taxon>Bacillales</taxon>
        <taxon>Alicyclobacillaceae</taxon>
        <taxon>Sulfoacidibacillus</taxon>
    </lineage>
</organism>
<evidence type="ECO:0000313" key="2">
    <source>
        <dbReference type="EMBL" id="MCI0183771.1"/>
    </source>
</evidence>
<proteinExistence type="predicted"/>
<feature type="transmembrane region" description="Helical" evidence="1">
    <location>
        <begin position="12"/>
        <end position="35"/>
    </location>
</feature>
<keyword evidence="1" id="KW-0812">Transmembrane</keyword>
<comment type="caution">
    <text evidence="2">The sequence shown here is derived from an EMBL/GenBank/DDBJ whole genome shotgun (WGS) entry which is preliminary data.</text>
</comment>
<dbReference type="Proteomes" id="UP001139263">
    <property type="component" value="Unassembled WGS sequence"/>
</dbReference>
<dbReference type="AlphaFoldDB" id="A0A9X1V8U9"/>
<reference evidence="2" key="1">
    <citation type="submission" date="2022-03" db="EMBL/GenBank/DDBJ databases">
        <title>Draft Genome Sequence of Firmicute Strain S0AB, a Heterotrophic Iron/Sulfur-Oxidizing Extreme Acidophile.</title>
        <authorList>
            <person name="Vergara E."/>
            <person name="Pakostova E."/>
            <person name="Johnson D.B."/>
            <person name="Holmes D.S."/>
        </authorList>
    </citation>
    <scope>NUCLEOTIDE SEQUENCE</scope>
    <source>
        <strain evidence="2">S0AB</strain>
    </source>
</reference>
<dbReference type="EMBL" id="JALBUF010000006">
    <property type="protein sequence ID" value="MCI0183771.1"/>
    <property type="molecule type" value="Genomic_DNA"/>
</dbReference>
<evidence type="ECO:0000313" key="3">
    <source>
        <dbReference type="Proteomes" id="UP001139263"/>
    </source>
</evidence>
<protein>
    <submittedName>
        <fullName evidence="2">Uncharacterized protein</fullName>
    </submittedName>
</protein>
<gene>
    <name evidence="2" type="ORF">MM817_02062</name>
</gene>
<keyword evidence="1" id="KW-1133">Transmembrane helix</keyword>
<keyword evidence="3" id="KW-1185">Reference proteome</keyword>
<dbReference type="RefSeq" id="WP_241714461.1">
    <property type="nucleotide sequence ID" value="NZ_JALBUF010000006.1"/>
</dbReference>
<keyword evidence="1" id="KW-0472">Membrane</keyword>
<evidence type="ECO:0000256" key="1">
    <source>
        <dbReference type="SAM" id="Phobius"/>
    </source>
</evidence>
<accession>A0A9X1V8U9</accession>
<name>A0A9X1V8U9_9BACL</name>
<sequence>MQLYQKEGGISVLRLLTILSGMGSLLGVTLFGYSMTQQTAIQGQMDNTMLTINQALHQTAPLVTATSKALTPLVATTSALIAIEQREQQTVGSIIQMNEQLQTTGNTEQAIVVGLQQLYSVSSATSQSISAVARVNGGLLSQSQSSAVQAHTEADQVTQLNDQTGVAISQLSSLNHKLSLLKLLP</sequence>